<gene>
    <name evidence="1" type="ORF">S03H2_12936</name>
</gene>
<evidence type="ECO:0000313" key="1">
    <source>
        <dbReference type="EMBL" id="GAH33876.1"/>
    </source>
</evidence>
<accession>X1EKL3</accession>
<proteinExistence type="predicted"/>
<protein>
    <submittedName>
        <fullName evidence="1">Uncharacterized protein</fullName>
    </submittedName>
</protein>
<comment type="caution">
    <text evidence="1">The sequence shown here is derived from an EMBL/GenBank/DDBJ whole genome shotgun (WGS) entry which is preliminary data.</text>
</comment>
<dbReference type="AlphaFoldDB" id="X1EKL3"/>
<name>X1EKL3_9ZZZZ</name>
<dbReference type="EMBL" id="BARU01006574">
    <property type="protein sequence ID" value="GAH33876.1"/>
    <property type="molecule type" value="Genomic_DNA"/>
</dbReference>
<organism evidence="1">
    <name type="scientific">marine sediment metagenome</name>
    <dbReference type="NCBI Taxonomy" id="412755"/>
    <lineage>
        <taxon>unclassified sequences</taxon>
        <taxon>metagenomes</taxon>
        <taxon>ecological metagenomes</taxon>
    </lineage>
</organism>
<sequence length="41" mass="4391">AAQDEATGEVVGILSKSTYFAKLVSYIVIADFARGRSSQIK</sequence>
<feature type="non-terminal residue" evidence="1">
    <location>
        <position position="1"/>
    </location>
</feature>
<reference evidence="1" key="1">
    <citation type="journal article" date="2014" name="Front. Microbiol.">
        <title>High frequency of phylogenetically diverse reductive dehalogenase-homologous genes in deep subseafloor sedimentary metagenomes.</title>
        <authorList>
            <person name="Kawai M."/>
            <person name="Futagami T."/>
            <person name="Toyoda A."/>
            <person name="Takaki Y."/>
            <person name="Nishi S."/>
            <person name="Hori S."/>
            <person name="Arai W."/>
            <person name="Tsubouchi T."/>
            <person name="Morono Y."/>
            <person name="Uchiyama I."/>
            <person name="Ito T."/>
            <person name="Fujiyama A."/>
            <person name="Inagaki F."/>
            <person name="Takami H."/>
        </authorList>
    </citation>
    <scope>NUCLEOTIDE SEQUENCE</scope>
    <source>
        <strain evidence="1">Expedition CK06-06</strain>
    </source>
</reference>